<keyword evidence="7 8" id="KW-0472">Membrane</keyword>
<evidence type="ECO:0008006" key="11">
    <source>
        <dbReference type="Google" id="ProtNLM"/>
    </source>
</evidence>
<feature type="transmembrane region" description="Helical" evidence="8">
    <location>
        <begin position="63"/>
        <end position="82"/>
    </location>
</feature>
<keyword evidence="6 8" id="KW-1133">Transmembrane helix</keyword>
<feature type="transmembrane region" description="Helical" evidence="8">
    <location>
        <begin position="162"/>
        <end position="183"/>
    </location>
</feature>
<accession>A0A2T5PNY5</accession>
<dbReference type="GO" id="GO:0005886">
    <property type="term" value="C:plasma membrane"/>
    <property type="evidence" value="ECO:0007669"/>
    <property type="project" value="UniProtKB-SubCell"/>
</dbReference>
<feature type="transmembrane region" description="Helical" evidence="8">
    <location>
        <begin position="189"/>
        <end position="206"/>
    </location>
</feature>
<feature type="transmembrane region" description="Helical" evidence="8">
    <location>
        <begin position="218"/>
        <end position="237"/>
    </location>
</feature>
<comment type="caution">
    <text evidence="9">The sequence shown here is derived from an EMBL/GenBank/DDBJ whole genome shotgun (WGS) entry which is preliminary data.</text>
</comment>
<evidence type="ECO:0000313" key="10">
    <source>
        <dbReference type="Proteomes" id="UP000244052"/>
    </source>
</evidence>
<evidence type="ECO:0000256" key="5">
    <source>
        <dbReference type="ARBA" id="ARBA00022692"/>
    </source>
</evidence>
<dbReference type="AlphaFoldDB" id="A0A2T5PNY5"/>
<evidence type="ECO:0000256" key="1">
    <source>
        <dbReference type="ARBA" id="ARBA00004651"/>
    </source>
</evidence>
<gene>
    <name evidence="9" type="ORF">DBO86_08920</name>
</gene>
<protein>
    <recommendedName>
        <fullName evidence="11">AEC family transporter</fullName>
    </recommendedName>
</protein>
<keyword evidence="10" id="KW-1185">Reference proteome</keyword>
<keyword evidence="4" id="KW-1003">Cell membrane</keyword>
<evidence type="ECO:0000256" key="7">
    <source>
        <dbReference type="ARBA" id="ARBA00023136"/>
    </source>
</evidence>
<evidence type="ECO:0000256" key="6">
    <source>
        <dbReference type="ARBA" id="ARBA00022989"/>
    </source>
</evidence>
<dbReference type="RefSeq" id="WP_108233489.1">
    <property type="nucleotide sequence ID" value="NZ_QASO01000047.1"/>
</dbReference>
<feature type="transmembrane region" description="Helical" evidence="8">
    <location>
        <begin position="121"/>
        <end position="142"/>
    </location>
</feature>
<dbReference type="InterPro" id="IPR004776">
    <property type="entry name" value="Mem_transp_PIN-like"/>
</dbReference>
<evidence type="ECO:0000313" key="9">
    <source>
        <dbReference type="EMBL" id="PTU79433.1"/>
    </source>
</evidence>
<name>A0A2T5PNY5_ECTOL</name>
<keyword evidence="3" id="KW-0813">Transport</keyword>
<feature type="transmembrane region" description="Helical" evidence="8">
    <location>
        <begin position="94"/>
        <end position="115"/>
    </location>
</feature>
<dbReference type="EMBL" id="QASO01000047">
    <property type="protein sequence ID" value="PTU79433.1"/>
    <property type="molecule type" value="Genomic_DNA"/>
</dbReference>
<dbReference type="PANTHER" id="PTHR36838:SF1">
    <property type="entry name" value="SLR1864 PROTEIN"/>
    <property type="match status" value="1"/>
</dbReference>
<dbReference type="InterPro" id="IPR038770">
    <property type="entry name" value="Na+/solute_symporter_sf"/>
</dbReference>
<evidence type="ECO:0000256" key="4">
    <source>
        <dbReference type="ARBA" id="ARBA00022475"/>
    </source>
</evidence>
<comment type="similarity">
    <text evidence="2">Belongs to the auxin efflux carrier (TC 2.A.69) family.</text>
</comment>
<dbReference type="Pfam" id="PF03547">
    <property type="entry name" value="Mem_trans"/>
    <property type="match status" value="2"/>
</dbReference>
<dbReference type="Gene3D" id="1.20.1530.20">
    <property type="match status" value="1"/>
</dbReference>
<dbReference type="PANTHER" id="PTHR36838">
    <property type="entry name" value="AUXIN EFFLUX CARRIER FAMILY PROTEIN"/>
    <property type="match status" value="1"/>
</dbReference>
<sequence>MTNVFFNVILPILIVAAAGAGLKRWRNIPAAPFSQMMLYLLSPALVLDSLLNASLPLEATGRIVGAILLMSISLVAVSALLSRSLGHNRPMQSGFMLATAFPNAGNMGLPVALLAFGQEGLAVAVIIFASQAILGWSLGVFIAARSHNAGLGPLKQTLKLPVVWAIGLAFLLRVTDTTLPLALAQHLEMLGQASIPIMLLILGFQLEKGVALDRGASLLAALGLRLIGSAVLAYLVSELLGLEGVAQHTFIVMAAMPTAVFTIILATEFDAEPRFVSSQVIASSLLGFLTLTVLIMLLQSFGGSI</sequence>
<evidence type="ECO:0000256" key="2">
    <source>
        <dbReference type="ARBA" id="ARBA00010145"/>
    </source>
</evidence>
<dbReference type="GO" id="GO:0055085">
    <property type="term" value="P:transmembrane transport"/>
    <property type="evidence" value="ECO:0007669"/>
    <property type="project" value="InterPro"/>
</dbReference>
<reference evidence="9 10" key="1">
    <citation type="submission" date="2018-04" db="EMBL/GenBank/DDBJ databases">
        <title>Pseudomonas sp. nov., isolated from mangrove soil.</title>
        <authorList>
            <person name="Chen C."/>
        </authorList>
    </citation>
    <scope>NUCLEOTIDE SEQUENCE [LARGE SCALE GENOMIC DNA]</scope>
    <source>
        <strain evidence="9 10">JCM 14246</strain>
    </source>
</reference>
<dbReference type="Proteomes" id="UP000244052">
    <property type="component" value="Unassembled WGS sequence"/>
</dbReference>
<feature type="transmembrane region" description="Helical" evidence="8">
    <location>
        <begin position="281"/>
        <end position="302"/>
    </location>
</feature>
<comment type="subcellular location">
    <subcellularLocation>
        <location evidence="1">Cell membrane</location>
        <topology evidence="1">Multi-pass membrane protein</topology>
    </subcellularLocation>
</comment>
<proteinExistence type="inferred from homology"/>
<evidence type="ECO:0000256" key="8">
    <source>
        <dbReference type="SAM" id="Phobius"/>
    </source>
</evidence>
<evidence type="ECO:0000256" key="3">
    <source>
        <dbReference type="ARBA" id="ARBA00022448"/>
    </source>
</evidence>
<keyword evidence="5 8" id="KW-0812">Transmembrane</keyword>
<feature type="transmembrane region" description="Helical" evidence="8">
    <location>
        <begin position="6"/>
        <end position="25"/>
    </location>
</feature>
<feature type="transmembrane region" description="Helical" evidence="8">
    <location>
        <begin position="249"/>
        <end position="269"/>
    </location>
</feature>
<organism evidence="9 10">
    <name type="scientific">Ectopseudomonas oleovorans</name>
    <name type="common">Pseudomonas oleovorans</name>
    <dbReference type="NCBI Taxonomy" id="301"/>
    <lineage>
        <taxon>Bacteria</taxon>
        <taxon>Pseudomonadati</taxon>
        <taxon>Pseudomonadota</taxon>
        <taxon>Gammaproteobacteria</taxon>
        <taxon>Pseudomonadales</taxon>
        <taxon>Pseudomonadaceae</taxon>
        <taxon>Ectopseudomonas</taxon>
    </lineage>
</organism>